<comment type="caution">
    <text evidence="1">The sequence shown here is derived from an EMBL/GenBank/DDBJ whole genome shotgun (WGS) entry which is preliminary data.</text>
</comment>
<evidence type="ECO:0000313" key="2">
    <source>
        <dbReference type="Proteomes" id="UP001148737"/>
    </source>
</evidence>
<gene>
    <name evidence="1" type="ORF">NLG97_g1392</name>
</gene>
<dbReference type="EMBL" id="JANAKD010000072">
    <property type="protein sequence ID" value="KAJ3498090.1"/>
    <property type="molecule type" value="Genomic_DNA"/>
</dbReference>
<reference evidence="1" key="1">
    <citation type="submission" date="2022-07" db="EMBL/GenBank/DDBJ databases">
        <title>Genome Sequence of Lecanicillium saksenae.</title>
        <authorList>
            <person name="Buettner E."/>
        </authorList>
    </citation>
    <scope>NUCLEOTIDE SEQUENCE</scope>
    <source>
        <strain evidence="1">VT-O1</strain>
    </source>
</reference>
<dbReference type="Proteomes" id="UP001148737">
    <property type="component" value="Unassembled WGS sequence"/>
</dbReference>
<proteinExistence type="predicted"/>
<sequence>MIGFLYNMASRVGLDPGPNISCVSKSSQLYSSTAQELSSIPLFIHMDNSYFYGTEDNQEDVFLGHSLQDAAPPCLPPNPHHRTMDTAACLGLPANGDVGFPLDQNTAGDALSSWQNAEVDFSASFQQTFAGPLVWPQVDPFMALTGEGQVFSAEMAVSTMYQTDPFGFGTQEPSSWPLPSVFPSDAASSSYIPEYPQSKYPMELVSSSHADWGVTPSCEIFSGYEWQAFYEAFSTLEPVKKHYAIHMTSSLSSNSCTIPFDMVHSCFAAMPNQGGGPTTSTTSKALAIIKKIVGIPPLGQRIALDFSESGTKSHIWASAISFCRHSTSEWLLTDSSTGSADDRIKKSTLDLFKSTRSRLKDAYEAGTPLSADTVAAAESCLSSMLRKIENEQEGEDLRNFVDEYLRTLREPATNNVTFQLSWIVSRYLELCMFGYIQQFFNSGKRRTQTEIKEFIIIICSVIEAVEGTLWLRPPNESLTSGAVKILFDDFIDRQNRIRTALWICCSIMLSKLNPFNDSVVMDLFKTLPPKSVDGQRKPFWASVESLDQDIMASPDDIHKMVQPFYNERLAVTGGLRRIKEAIVADESIGSENAFQCLFEDAASGFLDDLALDGLEISPQLNQLKAGRLFLALSNLSWGFSSIPGLGGVFEEADGRITSFALYLLQKIHARRSLVFLYRSTMESFCHSRVRRAHFEVELSRVDLAHHYDATGASRLPLVWKGCCIGRRWNTLIELAGEAIILCGSPLVDCSSNWNIPMVVETGSEEEFDGLCTALNADMRWVIEVCGEMKHVPTMLDDFSELLRVVFSDNHDVSRDDVQRAIENITEHIPSAVGIVNPASLLSGELRSIGLGTSSQNIIHEMDAMGLFSSLKHRLFFGVCLDAVRELVIPDPPRSKAELAESKAELLSLLCDSSMEGVDLIKTYLTTILDNVWFQVGRDVPSSSGRCRVAHG</sequence>
<keyword evidence="2" id="KW-1185">Reference proteome</keyword>
<organism evidence="1 2">
    <name type="scientific">Lecanicillium saksenae</name>
    <dbReference type="NCBI Taxonomy" id="468837"/>
    <lineage>
        <taxon>Eukaryota</taxon>
        <taxon>Fungi</taxon>
        <taxon>Dikarya</taxon>
        <taxon>Ascomycota</taxon>
        <taxon>Pezizomycotina</taxon>
        <taxon>Sordariomycetes</taxon>
        <taxon>Hypocreomycetidae</taxon>
        <taxon>Hypocreales</taxon>
        <taxon>Cordycipitaceae</taxon>
        <taxon>Lecanicillium</taxon>
    </lineage>
</organism>
<protein>
    <submittedName>
        <fullName evidence="1">Uncharacterized protein</fullName>
    </submittedName>
</protein>
<accession>A0ACC1R3V9</accession>
<name>A0ACC1R3V9_9HYPO</name>
<evidence type="ECO:0000313" key="1">
    <source>
        <dbReference type="EMBL" id="KAJ3498090.1"/>
    </source>
</evidence>